<evidence type="ECO:0000313" key="4">
    <source>
        <dbReference type="EMBL" id="KAG2591716.1"/>
    </source>
</evidence>
<dbReference type="Gene3D" id="4.10.60.10">
    <property type="entry name" value="Zinc finger, CCHC-type"/>
    <property type="match status" value="2"/>
</dbReference>
<feature type="domain" description="CCHC-type" evidence="3">
    <location>
        <begin position="221"/>
        <end position="235"/>
    </location>
</feature>
<dbReference type="Proteomes" id="UP000823388">
    <property type="component" value="Chromosome 5N"/>
</dbReference>
<evidence type="ECO:0000256" key="2">
    <source>
        <dbReference type="SAM" id="MobiDB-lite"/>
    </source>
</evidence>
<organism evidence="4 5">
    <name type="scientific">Panicum virgatum</name>
    <name type="common">Blackwell switchgrass</name>
    <dbReference type="NCBI Taxonomy" id="38727"/>
    <lineage>
        <taxon>Eukaryota</taxon>
        <taxon>Viridiplantae</taxon>
        <taxon>Streptophyta</taxon>
        <taxon>Embryophyta</taxon>
        <taxon>Tracheophyta</taxon>
        <taxon>Spermatophyta</taxon>
        <taxon>Magnoliopsida</taxon>
        <taxon>Liliopsida</taxon>
        <taxon>Poales</taxon>
        <taxon>Poaceae</taxon>
        <taxon>PACMAD clade</taxon>
        <taxon>Panicoideae</taxon>
        <taxon>Panicodae</taxon>
        <taxon>Paniceae</taxon>
        <taxon>Panicinae</taxon>
        <taxon>Panicum</taxon>
        <taxon>Panicum sect. Hiantes</taxon>
    </lineage>
</organism>
<comment type="caution">
    <text evidence="4">The sequence shown here is derived from an EMBL/GenBank/DDBJ whole genome shotgun (WGS) entry which is preliminary data.</text>
</comment>
<dbReference type="InterPro" id="IPR001878">
    <property type="entry name" value="Znf_CCHC"/>
</dbReference>
<reference evidence="4" key="1">
    <citation type="submission" date="2020-05" db="EMBL/GenBank/DDBJ databases">
        <title>WGS assembly of Panicum virgatum.</title>
        <authorList>
            <person name="Lovell J.T."/>
            <person name="Jenkins J."/>
            <person name="Shu S."/>
            <person name="Juenger T.E."/>
            <person name="Schmutz J."/>
        </authorList>
    </citation>
    <scope>NUCLEOTIDE SEQUENCE</scope>
    <source>
        <strain evidence="4">AP13</strain>
    </source>
</reference>
<accession>A0A8T0S4L9</accession>
<dbReference type="Pfam" id="PF00098">
    <property type="entry name" value="zf-CCHC"/>
    <property type="match status" value="2"/>
</dbReference>
<proteinExistence type="predicted"/>
<dbReference type="SUPFAM" id="SSF57756">
    <property type="entry name" value="Retrovirus zinc finger-like domains"/>
    <property type="match status" value="1"/>
</dbReference>
<dbReference type="GO" id="GO:0003676">
    <property type="term" value="F:nucleic acid binding"/>
    <property type="evidence" value="ECO:0007669"/>
    <property type="project" value="InterPro"/>
</dbReference>
<keyword evidence="5" id="KW-1185">Reference proteome</keyword>
<dbReference type="InterPro" id="IPR042246">
    <property type="entry name" value="ZCCHC9"/>
</dbReference>
<keyword evidence="1" id="KW-0862">Zinc</keyword>
<evidence type="ECO:0000256" key="1">
    <source>
        <dbReference type="PROSITE-ProRule" id="PRU00047"/>
    </source>
</evidence>
<dbReference type="PROSITE" id="PS50158">
    <property type="entry name" value="ZF_CCHC"/>
    <property type="match status" value="3"/>
</dbReference>
<keyword evidence="1" id="KW-0479">Metal-binding</keyword>
<dbReference type="EMBL" id="CM029046">
    <property type="protein sequence ID" value="KAG2591716.1"/>
    <property type="molecule type" value="Genomic_DNA"/>
</dbReference>
<gene>
    <name evidence="4" type="ORF">PVAP13_5NG487000</name>
</gene>
<dbReference type="InterPro" id="IPR036875">
    <property type="entry name" value="Znf_CCHC_sf"/>
</dbReference>
<dbReference type="GO" id="GO:0005730">
    <property type="term" value="C:nucleolus"/>
    <property type="evidence" value="ECO:0007669"/>
    <property type="project" value="TreeGrafter"/>
</dbReference>
<name>A0A8T0S4L9_PANVG</name>
<feature type="compositionally biased region" description="Basic and acidic residues" evidence="2">
    <location>
        <begin position="41"/>
        <end position="50"/>
    </location>
</feature>
<feature type="region of interest" description="Disordered" evidence="2">
    <location>
        <begin position="1"/>
        <end position="50"/>
    </location>
</feature>
<evidence type="ECO:0000259" key="3">
    <source>
        <dbReference type="PROSITE" id="PS50158"/>
    </source>
</evidence>
<dbReference type="GO" id="GO:0008270">
    <property type="term" value="F:zinc ion binding"/>
    <property type="evidence" value="ECO:0007669"/>
    <property type="project" value="UniProtKB-KW"/>
</dbReference>
<evidence type="ECO:0000313" key="5">
    <source>
        <dbReference type="Proteomes" id="UP000823388"/>
    </source>
</evidence>
<feature type="domain" description="CCHC-type" evidence="3">
    <location>
        <begin position="193"/>
        <end position="206"/>
    </location>
</feature>
<sequence length="284" mass="32481">MQSNTLSPHSMKLTKPEIPTGPVKRQVAEAWNRQRNKRSRGTPELERERQHKDIKTPGICQCYGHYGRLCLQEDSLMTAETRQCYHSDINRELSMQDPNLEGVTQAEDRNPAINLEDWTITFKEFQPKRCKRTKKPISKASQEKDLSQLLADNVVQPLCDHSIKKDPDVQAIPPRVVEEQTSSRDGRIKRVMCYKCGEKGHYANRCSTKRESQDGYAKRVCFGCGKEGHYANSCPTKHKKTRSHDLRLYCLKCGEHGHIASWCEKDDDNQLHSQSPNSSALGQT</sequence>
<dbReference type="SMART" id="SM00343">
    <property type="entry name" value="ZnF_C2HC"/>
    <property type="match status" value="3"/>
</dbReference>
<keyword evidence="1" id="KW-0863">Zinc-finger</keyword>
<feature type="domain" description="CCHC-type" evidence="3">
    <location>
        <begin position="250"/>
        <end position="265"/>
    </location>
</feature>
<dbReference type="PANTHER" id="PTHR46242:SF1">
    <property type="entry name" value="ZINC FINGER CCHC DOMAIN-CONTAINING PROTEIN 9"/>
    <property type="match status" value="1"/>
</dbReference>
<dbReference type="PANTHER" id="PTHR46242">
    <property type="entry name" value="ZINC FINGER CCHC DOMAIN-CONTAINING PROTEIN 9 ZCCHC9"/>
    <property type="match status" value="1"/>
</dbReference>
<dbReference type="AlphaFoldDB" id="A0A8T0S4L9"/>
<protein>
    <recommendedName>
        <fullName evidence="3">CCHC-type domain-containing protein</fullName>
    </recommendedName>
</protein>